<gene>
    <name evidence="2" type="ORF">KK103_06300</name>
</gene>
<dbReference type="AlphaFoldDB" id="A0A9Q2W5T7"/>
<protein>
    <submittedName>
        <fullName evidence="2">NAD(P)H-binding protein</fullName>
    </submittedName>
</protein>
<dbReference type="Gene3D" id="3.90.25.10">
    <property type="entry name" value="UDP-galactose 4-epimerase, domain 1"/>
    <property type="match status" value="1"/>
</dbReference>
<evidence type="ECO:0000313" key="2">
    <source>
        <dbReference type="EMBL" id="MBT1541368.1"/>
    </source>
</evidence>
<dbReference type="PANTHER" id="PTHR43162">
    <property type="match status" value="1"/>
</dbReference>
<dbReference type="InterPro" id="IPR051604">
    <property type="entry name" value="Ergot_Alk_Oxidoreductase"/>
</dbReference>
<evidence type="ECO:0000313" key="3">
    <source>
        <dbReference type="Proteomes" id="UP000709437"/>
    </source>
</evidence>
<feature type="domain" description="NAD(P)-binding" evidence="1">
    <location>
        <begin position="9"/>
        <end position="184"/>
    </location>
</feature>
<dbReference type="PANTHER" id="PTHR43162:SF1">
    <property type="entry name" value="PRESTALK A DIFFERENTIATION PROTEIN A"/>
    <property type="match status" value="1"/>
</dbReference>
<comment type="caution">
    <text evidence="2">The sequence shown here is derived from an EMBL/GenBank/DDBJ whole genome shotgun (WGS) entry which is preliminary data.</text>
</comment>
<dbReference type="SUPFAM" id="SSF51735">
    <property type="entry name" value="NAD(P)-binding Rossmann-fold domains"/>
    <property type="match status" value="1"/>
</dbReference>
<evidence type="ECO:0000259" key="1">
    <source>
        <dbReference type="Pfam" id="PF13460"/>
    </source>
</evidence>
<dbReference type="Gene3D" id="3.40.50.720">
    <property type="entry name" value="NAD(P)-binding Rossmann-like Domain"/>
    <property type="match status" value="1"/>
</dbReference>
<name>A0A9Q2W5T7_9MICO</name>
<dbReference type="InterPro" id="IPR016040">
    <property type="entry name" value="NAD(P)-bd_dom"/>
</dbReference>
<dbReference type="Pfam" id="PF13460">
    <property type="entry name" value="NAD_binding_10"/>
    <property type="match status" value="1"/>
</dbReference>
<dbReference type="Proteomes" id="UP000709437">
    <property type="component" value="Unassembled WGS sequence"/>
</dbReference>
<proteinExistence type="predicted"/>
<reference evidence="2" key="1">
    <citation type="submission" date="2021-05" db="EMBL/GenBank/DDBJ databases">
        <title>Whole genome sequence of Curtobacterium flaccumfaciens pv. flaccumfaciens strain CFBP 3417.</title>
        <authorList>
            <person name="Osdaghi E."/>
            <person name="Taghouti G."/>
            <person name="Portier P."/>
            <person name="Fazliarab A."/>
            <person name="Taghavi S.M."/>
            <person name="Briand M."/>
            <person name="Le-Saux M."/>
            <person name="Jacques M.-A."/>
        </authorList>
    </citation>
    <scope>NUCLEOTIDE SEQUENCE</scope>
    <source>
        <strain evidence="2">CFBP 3417</strain>
    </source>
</reference>
<accession>A0A9Q2W5T7</accession>
<dbReference type="RefSeq" id="WP_052481810.1">
    <property type="nucleotide sequence ID" value="NZ_JAHEWX010000005.1"/>
</dbReference>
<dbReference type="GeneID" id="99624842"/>
<sequence>MGEIVAVTGVTGDVGGKTAELLRAAGVTVRAVVRRPEQVDALRARGIDGRLADLDDEDALTAALDGADRFFLVTPVSQRQREQGASGVRAAQRAGVGRIVQLSGGDAAEHSPMSWASAAWHTDRLVRESGLAWTILHPSSFMTNVQPSAPAIRRGWFPHTTGRGVIGWIDTEDIARTAARVLTEDSHDGTEPVLTGPDLLDARGVAAALAEGLGRPVRPLHLPSRVYAAVLRLSGVPAWQAEGLRQQFGRVVRRGLDGVDVMSADVLRITGTAPRSLADWARAHRDDLLG</sequence>
<dbReference type="EMBL" id="JAHEWX010000005">
    <property type="protein sequence ID" value="MBT1541368.1"/>
    <property type="molecule type" value="Genomic_DNA"/>
</dbReference>
<dbReference type="InterPro" id="IPR036291">
    <property type="entry name" value="NAD(P)-bd_dom_sf"/>
</dbReference>
<organism evidence="2 3">
    <name type="scientific">Curtobacterium flaccumfaciens pv. flaccumfaciens</name>
    <dbReference type="NCBI Taxonomy" id="138532"/>
    <lineage>
        <taxon>Bacteria</taxon>
        <taxon>Bacillati</taxon>
        <taxon>Actinomycetota</taxon>
        <taxon>Actinomycetes</taxon>
        <taxon>Micrococcales</taxon>
        <taxon>Microbacteriaceae</taxon>
        <taxon>Curtobacterium</taxon>
    </lineage>
</organism>